<dbReference type="InterPro" id="IPR050950">
    <property type="entry name" value="HTH-type_LysR_regulators"/>
</dbReference>
<dbReference type="GO" id="GO:0003677">
    <property type="term" value="F:DNA binding"/>
    <property type="evidence" value="ECO:0007669"/>
    <property type="project" value="UniProtKB-KW"/>
</dbReference>
<comment type="similarity">
    <text evidence="1">Belongs to the LysR transcriptional regulatory family.</text>
</comment>
<dbReference type="Gene3D" id="3.40.190.290">
    <property type="match status" value="1"/>
</dbReference>
<dbReference type="GO" id="GO:0005829">
    <property type="term" value="C:cytosol"/>
    <property type="evidence" value="ECO:0007669"/>
    <property type="project" value="TreeGrafter"/>
</dbReference>
<reference evidence="6" key="1">
    <citation type="submission" date="2023-07" db="EMBL/GenBank/DDBJ databases">
        <title>Sorghum-associated microbial communities from plants grown in Nebraska, USA.</title>
        <authorList>
            <person name="Schachtman D."/>
        </authorList>
    </citation>
    <scope>NUCLEOTIDE SEQUENCE</scope>
    <source>
        <strain evidence="6">DS3754</strain>
    </source>
</reference>
<dbReference type="InterPro" id="IPR036390">
    <property type="entry name" value="WH_DNA-bd_sf"/>
</dbReference>
<dbReference type="EMBL" id="JAUSRD010000008">
    <property type="protein sequence ID" value="MDP9894331.1"/>
    <property type="molecule type" value="Genomic_DNA"/>
</dbReference>
<evidence type="ECO:0000256" key="4">
    <source>
        <dbReference type="ARBA" id="ARBA00023163"/>
    </source>
</evidence>
<dbReference type="InterPro" id="IPR005119">
    <property type="entry name" value="LysR_subst-bd"/>
</dbReference>
<evidence type="ECO:0000313" key="6">
    <source>
        <dbReference type="EMBL" id="MDP9894331.1"/>
    </source>
</evidence>
<dbReference type="Pfam" id="PF03466">
    <property type="entry name" value="LysR_substrate"/>
    <property type="match status" value="1"/>
</dbReference>
<evidence type="ECO:0000313" key="7">
    <source>
        <dbReference type="Proteomes" id="UP001242045"/>
    </source>
</evidence>
<dbReference type="SUPFAM" id="SSF46785">
    <property type="entry name" value="Winged helix' DNA-binding domain"/>
    <property type="match status" value="1"/>
</dbReference>
<dbReference type="InterPro" id="IPR036388">
    <property type="entry name" value="WH-like_DNA-bd_sf"/>
</dbReference>
<dbReference type="Pfam" id="PF00126">
    <property type="entry name" value="HTH_1"/>
    <property type="match status" value="1"/>
</dbReference>
<protein>
    <submittedName>
        <fullName evidence="6">DNA-binding transcriptional LysR family regulator</fullName>
    </submittedName>
</protein>
<dbReference type="InterPro" id="IPR000847">
    <property type="entry name" value="LysR_HTH_N"/>
</dbReference>
<dbReference type="PANTHER" id="PTHR30419">
    <property type="entry name" value="HTH-TYPE TRANSCRIPTIONAL REGULATOR YBHD"/>
    <property type="match status" value="1"/>
</dbReference>
<accession>A0AAW8D2X7</accession>
<dbReference type="CDD" id="cd08421">
    <property type="entry name" value="PBP2_LTTR_like_1"/>
    <property type="match status" value="1"/>
</dbReference>
<keyword evidence="4" id="KW-0804">Transcription</keyword>
<sequence>MPARTIAAIPFDQPRRAVNLHRLDLVSLSLFNLVVRTGSISKGAELAHLAVGAASKRISDLEAAVGTELFERHSRGVTLTVAGDALHRHAQRILNDVDQLAADLSDYASGVLGVVRLWVNTSAVTQFLPRELASFVAANPGIRIELEEQNSSEIVLAVLDGRADVGIFADRTPTLGLDIVNYREDRLVLVVPRGHPLARRKSVRFEEACDFDFVTLSGATSLAQRLQAASETLGRRLKLRIQVRSFDAMCQMVAAGMGVAVLPREAIQPHLRSMNLREITLEDDWTHRHLVIGLRDAGAVPRHVRTLIDHLCAG</sequence>
<feature type="domain" description="HTH lysR-type" evidence="5">
    <location>
        <begin position="23"/>
        <end position="80"/>
    </location>
</feature>
<evidence type="ECO:0000256" key="1">
    <source>
        <dbReference type="ARBA" id="ARBA00009437"/>
    </source>
</evidence>
<dbReference type="PROSITE" id="PS50931">
    <property type="entry name" value="HTH_LYSR"/>
    <property type="match status" value="1"/>
</dbReference>
<gene>
    <name evidence="6" type="ORF">J2W31_003455</name>
</gene>
<dbReference type="GO" id="GO:0003700">
    <property type="term" value="F:DNA-binding transcription factor activity"/>
    <property type="evidence" value="ECO:0007669"/>
    <property type="project" value="InterPro"/>
</dbReference>
<organism evidence="6 7">
    <name type="scientific">Variovorax boronicumulans</name>
    <dbReference type="NCBI Taxonomy" id="436515"/>
    <lineage>
        <taxon>Bacteria</taxon>
        <taxon>Pseudomonadati</taxon>
        <taxon>Pseudomonadota</taxon>
        <taxon>Betaproteobacteria</taxon>
        <taxon>Burkholderiales</taxon>
        <taxon>Comamonadaceae</taxon>
        <taxon>Variovorax</taxon>
    </lineage>
</organism>
<dbReference type="SUPFAM" id="SSF53850">
    <property type="entry name" value="Periplasmic binding protein-like II"/>
    <property type="match status" value="1"/>
</dbReference>
<dbReference type="Proteomes" id="UP001242045">
    <property type="component" value="Unassembled WGS sequence"/>
</dbReference>
<evidence type="ECO:0000256" key="3">
    <source>
        <dbReference type="ARBA" id="ARBA00023125"/>
    </source>
</evidence>
<keyword evidence="2" id="KW-0805">Transcription regulation</keyword>
<dbReference type="PANTHER" id="PTHR30419:SF2">
    <property type="entry name" value="LYSR FAMILY TRANSCRIPTIONAL REGULATOR"/>
    <property type="match status" value="1"/>
</dbReference>
<evidence type="ECO:0000259" key="5">
    <source>
        <dbReference type="PROSITE" id="PS50931"/>
    </source>
</evidence>
<keyword evidence="3 6" id="KW-0238">DNA-binding</keyword>
<evidence type="ECO:0000256" key="2">
    <source>
        <dbReference type="ARBA" id="ARBA00023015"/>
    </source>
</evidence>
<name>A0AAW8D2X7_9BURK</name>
<proteinExistence type="inferred from homology"/>
<comment type="caution">
    <text evidence="6">The sequence shown here is derived from an EMBL/GenBank/DDBJ whole genome shotgun (WGS) entry which is preliminary data.</text>
</comment>
<dbReference type="AlphaFoldDB" id="A0AAW8D2X7"/>
<dbReference type="Gene3D" id="1.10.10.10">
    <property type="entry name" value="Winged helix-like DNA-binding domain superfamily/Winged helix DNA-binding domain"/>
    <property type="match status" value="1"/>
</dbReference>